<comment type="caution">
    <text evidence="1">The sequence shown here is derived from an EMBL/GenBank/DDBJ whole genome shotgun (WGS) entry which is preliminary data.</text>
</comment>
<dbReference type="InterPro" id="IPR036397">
    <property type="entry name" value="RNaseH_sf"/>
</dbReference>
<evidence type="ECO:0000313" key="1">
    <source>
        <dbReference type="EMBL" id="NNH89024.1"/>
    </source>
</evidence>
<accession>A0ABX1V5X1</accession>
<dbReference type="EMBL" id="JABERG010000026">
    <property type="protein sequence ID" value="NNH89024.1"/>
    <property type="molecule type" value="Genomic_DNA"/>
</dbReference>
<organism evidence="1 2">
    <name type="scientific">Acinetobacter terrae</name>
    <dbReference type="NCBI Taxonomy" id="2731247"/>
    <lineage>
        <taxon>Bacteria</taxon>
        <taxon>Pseudomonadati</taxon>
        <taxon>Pseudomonadota</taxon>
        <taxon>Gammaproteobacteria</taxon>
        <taxon>Moraxellales</taxon>
        <taxon>Moraxellaceae</taxon>
        <taxon>Acinetobacter</taxon>
        <taxon>Acinetobacter Taxon 24</taxon>
    </lineage>
</organism>
<dbReference type="RefSeq" id="WP_171545145.1">
    <property type="nucleotide sequence ID" value="NZ_JABERG010000026.1"/>
</dbReference>
<protein>
    <recommendedName>
        <fullName evidence="3">DUF3010 family protein</fullName>
    </recommendedName>
</protein>
<keyword evidence="2" id="KW-1185">Reference proteome</keyword>
<sequence length="157" mass="17309">MNCLGLRVSSSKIAVVILQKNDNDLDILCCETIHLPTALSFPQLLHYIRNVILDFIRKYSIEVAALKLTEGNSFGTDSDRLNIEGVIQEAFAGSTIQKIFLGRAKSISKRLAVSDSELKDLTKNKAKPSELSVESWKLCSNEQLREACLVGLGAIND</sequence>
<dbReference type="Gene3D" id="3.30.420.10">
    <property type="entry name" value="Ribonuclease H-like superfamily/Ribonuclease H"/>
    <property type="match status" value="1"/>
</dbReference>
<evidence type="ECO:0008006" key="3">
    <source>
        <dbReference type="Google" id="ProtNLM"/>
    </source>
</evidence>
<name>A0ABX1V5X1_9GAMM</name>
<gene>
    <name evidence="1" type="ORF">HLH13_15200</name>
</gene>
<reference evidence="1 2" key="1">
    <citation type="submission" date="2020-04" db="EMBL/GenBank/DDBJ databases">
        <title>Acinetobacter Taxon 24.</title>
        <authorList>
            <person name="Nemec A."/>
            <person name="Radolfova-Krizova L."/>
            <person name="Higgins P.G."/>
            <person name="Spanelova P."/>
        </authorList>
    </citation>
    <scope>NUCLEOTIDE SEQUENCE [LARGE SCALE GENOMIC DNA]</scope>
    <source>
        <strain evidence="1 2">ANC 4279</strain>
    </source>
</reference>
<dbReference type="Proteomes" id="UP000546536">
    <property type="component" value="Unassembled WGS sequence"/>
</dbReference>
<proteinExistence type="predicted"/>
<evidence type="ECO:0000313" key="2">
    <source>
        <dbReference type="Proteomes" id="UP000546536"/>
    </source>
</evidence>